<dbReference type="RefSeq" id="WP_119088569.1">
    <property type="nucleotide sequence ID" value="NZ_QXIS01000006.1"/>
</dbReference>
<comment type="caution">
    <text evidence="1">The sequence shown here is derived from an EMBL/GenBank/DDBJ whole genome shotgun (WGS) entry which is preliminary data.</text>
</comment>
<evidence type="ECO:0000313" key="2">
    <source>
        <dbReference type="Proteomes" id="UP000266328"/>
    </source>
</evidence>
<sequence>MNRKRMRTFVSIVIVLALVSGGAVTLISALHGTTTDEPIGVLPGVTLSPQDFTETGLGTAVNVGYADQTFMFFPDQGTNGQGKELATAKNGISIDFRDGGSLTLLGGQFTPDPDHALRDQAYAWYRDKLTANGLIDDTGTAIVGEASARYDDPAVAAILVRKNDTVFTIVYTLNATTTSTAPRPIIVLEALARLLASRF</sequence>
<dbReference type="Proteomes" id="UP000266328">
    <property type="component" value="Unassembled WGS sequence"/>
</dbReference>
<dbReference type="OrthoDB" id="9810747at2"/>
<evidence type="ECO:0000313" key="1">
    <source>
        <dbReference type="EMBL" id="RIE06666.1"/>
    </source>
</evidence>
<protein>
    <submittedName>
        <fullName evidence="1">Uncharacterized protein</fullName>
    </submittedName>
</protein>
<dbReference type="AlphaFoldDB" id="A0A398CTF1"/>
<accession>A0A398CTF1</accession>
<dbReference type="EMBL" id="QXIS01000006">
    <property type="protein sequence ID" value="RIE06666.1"/>
    <property type="molecule type" value="Genomic_DNA"/>
</dbReference>
<reference evidence="1 2" key="1">
    <citation type="submission" date="2018-09" db="EMBL/GenBank/DDBJ databases">
        <title>Discovery and Ecogenomic Context for Candidatus Cryosericales, a Global Caldiserica Order Active in Thawing Permafrost.</title>
        <authorList>
            <person name="Martinez M.A."/>
            <person name="Woodcroft B.J."/>
            <person name="Ignacio Espinoza J.C."/>
            <person name="Zayed A."/>
            <person name="Singleton C.M."/>
            <person name="Boyd J."/>
            <person name="Li Y.-F."/>
            <person name="Purvine S."/>
            <person name="Maughan H."/>
            <person name="Hodgkins S.B."/>
            <person name="Anderson D."/>
            <person name="Sederholm M."/>
            <person name="Temperton B."/>
            <person name="Saleska S.R."/>
            <person name="Tyson G.W."/>
            <person name="Rich V.I."/>
        </authorList>
    </citation>
    <scope>NUCLEOTIDE SEQUENCE [LARGE SCALE GENOMIC DNA]</scope>
    <source>
        <strain evidence="1 2">SMC7</strain>
    </source>
</reference>
<keyword evidence="2" id="KW-1185">Reference proteome</keyword>
<organism evidence="1 2">
    <name type="scientific">Candidatus Cryosericum terrychapinii</name>
    <dbReference type="NCBI Taxonomy" id="2290919"/>
    <lineage>
        <taxon>Bacteria</taxon>
        <taxon>Pseudomonadati</taxon>
        <taxon>Caldisericota/Cryosericota group</taxon>
        <taxon>Candidatus Cryosericota</taxon>
        <taxon>Candidatus Cryosericia</taxon>
        <taxon>Candidatus Cryosericales</taxon>
        <taxon>Candidatus Cryosericaceae</taxon>
        <taxon>Candidatus Cryosericum</taxon>
    </lineage>
</organism>
<name>A0A398CTF1_9BACT</name>
<proteinExistence type="predicted"/>
<gene>
    <name evidence="1" type="ORF">SMC7_01275</name>
</gene>